<evidence type="ECO:0000256" key="8">
    <source>
        <dbReference type="ARBA" id="ARBA00023136"/>
    </source>
</evidence>
<dbReference type="Pfam" id="PF00005">
    <property type="entry name" value="ABC_tran"/>
    <property type="match status" value="1"/>
</dbReference>
<protein>
    <recommendedName>
        <fullName evidence="14">ABC transporter</fullName>
    </recommendedName>
</protein>
<feature type="transmembrane region" description="Helical" evidence="9">
    <location>
        <begin position="61"/>
        <end position="83"/>
    </location>
</feature>
<dbReference type="InterPro" id="IPR017871">
    <property type="entry name" value="ABC_transporter-like_CS"/>
</dbReference>
<dbReference type="GO" id="GO:0005524">
    <property type="term" value="F:ATP binding"/>
    <property type="evidence" value="ECO:0007669"/>
    <property type="project" value="UniProtKB-KW"/>
</dbReference>
<evidence type="ECO:0000256" key="1">
    <source>
        <dbReference type="ARBA" id="ARBA00004651"/>
    </source>
</evidence>
<dbReference type="SUPFAM" id="SSF52540">
    <property type="entry name" value="P-loop containing nucleoside triphosphate hydrolases"/>
    <property type="match status" value="1"/>
</dbReference>
<accession>B7AWE4</accession>
<dbReference type="AlphaFoldDB" id="B7AWE4"/>
<feature type="domain" description="ABC transporter" evidence="10">
    <location>
        <begin position="338"/>
        <end position="574"/>
    </location>
</feature>
<feature type="transmembrane region" description="Helical" evidence="9">
    <location>
        <begin position="162"/>
        <end position="183"/>
    </location>
</feature>
<feature type="transmembrane region" description="Helical" evidence="9">
    <location>
        <begin position="138"/>
        <end position="156"/>
    </location>
</feature>
<dbReference type="PROSITE" id="PS00211">
    <property type="entry name" value="ABC_TRANSPORTER_1"/>
    <property type="match status" value="1"/>
</dbReference>
<feature type="transmembrane region" description="Helical" evidence="9">
    <location>
        <begin position="241"/>
        <end position="261"/>
    </location>
</feature>
<keyword evidence="7 9" id="KW-1133">Transmembrane helix</keyword>
<dbReference type="SUPFAM" id="SSF90123">
    <property type="entry name" value="ABC transporter transmembrane region"/>
    <property type="match status" value="1"/>
</dbReference>
<feature type="transmembrane region" description="Helical" evidence="9">
    <location>
        <begin position="17"/>
        <end position="41"/>
    </location>
</feature>
<comment type="subcellular location">
    <subcellularLocation>
        <location evidence="1">Cell membrane</location>
        <topology evidence="1">Multi-pass membrane protein</topology>
    </subcellularLocation>
</comment>
<dbReference type="InterPro" id="IPR011527">
    <property type="entry name" value="ABC1_TM_dom"/>
</dbReference>
<evidence type="ECO:0000256" key="9">
    <source>
        <dbReference type="SAM" id="Phobius"/>
    </source>
</evidence>
<keyword evidence="5" id="KW-0547">Nucleotide-binding</keyword>
<proteinExistence type="predicted"/>
<dbReference type="GO" id="GO:0015421">
    <property type="term" value="F:ABC-type oligopeptide transporter activity"/>
    <property type="evidence" value="ECO:0007669"/>
    <property type="project" value="TreeGrafter"/>
</dbReference>
<keyword evidence="13" id="KW-1185">Reference proteome</keyword>
<evidence type="ECO:0008006" key="14">
    <source>
        <dbReference type="Google" id="ProtNLM"/>
    </source>
</evidence>
<keyword evidence="2" id="KW-0813">Transport</keyword>
<dbReference type="InterPro" id="IPR003593">
    <property type="entry name" value="AAA+_ATPase"/>
</dbReference>
<dbReference type="GO" id="GO:0005886">
    <property type="term" value="C:plasma membrane"/>
    <property type="evidence" value="ECO:0007669"/>
    <property type="project" value="UniProtKB-SubCell"/>
</dbReference>
<organism evidence="12 13">
    <name type="scientific">[Bacteroides] pectinophilus ATCC 43243</name>
    <dbReference type="NCBI Taxonomy" id="483218"/>
    <lineage>
        <taxon>Bacteria</taxon>
        <taxon>Bacillati</taxon>
        <taxon>Bacillota</taxon>
        <taxon>Clostridia</taxon>
        <taxon>Eubacteriales</taxon>
    </lineage>
</organism>
<dbReference type="eggNOG" id="COG1132">
    <property type="taxonomic scope" value="Bacteria"/>
</dbReference>
<evidence type="ECO:0000256" key="7">
    <source>
        <dbReference type="ARBA" id="ARBA00022989"/>
    </source>
</evidence>
<evidence type="ECO:0000256" key="4">
    <source>
        <dbReference type="ARBA" id="ARBA00022692"/>
    </source>
</evidence>
<evidence type="ECO:0000259" key="11">
    <source>
        <dbReference type="PROSITE" id="PS50929"/>
    </source>
</evidence>
<feature type="transmembrane region" description="Helical" evidence="9">
    <location>
        <begin position="281"/>
        <end position="300"/>
    </location>
</feature>
<dbReference type="Proteomes" id="UP000003136">
    <property type="component" value="Unassembled WGS sequence"/>
</dbReference>
<dbReference type="InterPro" id="IPR036640">
    <property type="entry name" value="ABC1_TM_sf"/>
</dbReference>
<sequence length="578" mass="63460">MGGGSLKKYVQYIKPYAAYYFTGPLFMIVEVVGDIMLPWLLARIINVGVMNHDIGYIVRTGIMMVIIAVFMAVGGVGGAFFAARAAMNTGTDLRMALFEKIQKFSFKNIDDFSTGSLVTRLTNDITQIQNMIMQTLRTCLRSPGILIGAVIMAFVMSPGLAMILIVVIPVIVCVVAVIMKLAFPRFDRMQTKLDNLNSCIQEMLVNIRVIKSFVRGEYEEAKFDSRNEQLCESTVRAMRTVIVMAPAMALIMNMAIVAVMWKGGNMIIAGHMPVGNLTAFINYMTQILSSLTMLSMVFLNSTRAVASLKRIDEVMQADIDLTDDAAAMKDKKVLCGDVEFKNVFFRYYKNSEEWVLDNISFHLKSGQKMGIIGSTGCGKSTLVSLIARLYDADSGSVLIDGTDVREYSLKNLRDGVGMVLQNNVLFSGDIADNLRWGDADATDEQIRQAASAAQADEFVNDFADGYAAQLGQGGCNVSGGQKQRLCIARALLKKPKILILDDSTSAVDTATERKINAALEEQLAGCTTITVSQRISSIMHADVILVMDNGRVIDMGTHEQLLAGCTLYREIYDLQTNS</sequence>
<keyword evidence="3" id="KW-1003">Cell membrane</keyword>
<gene>
    <name evidence="12" type="ORF">BACPEC_03044</name>
</gene>
<dbReference type="GO" id="GO:0016887">
    <property type="term" value="F:ATP hydrolysis activity"/>
    <property type="evidence" value="ECO:0007669"/>
    <property type="project" value="InterPro"/>
</dbReference>
<dbReference type="EMBL" id="ABVQ01000037">
    <property type="protein sequence ID" value="EEC56535.1"/>
    <property type="molecule type" value="Genomic_DNA"/>
</dbReference>
<dbReference type="InterPro" id="IPR003439">
    <property type="entry name" value="ABC_transporter-like_ATP-bd"/>
</dbReference>
<dbReference type="InterPro" id="IPR039421">
    <property type="entry name" value="Type_1_exporter"/>
</dbReference>
<reference evidence="12 13" key="1">
    <citation type="submission" date="2008-11" db="EMBL/GenBank/DDBJ databases">
        <title>Draft genome sequence of Bacteroides pectinophilus (ATCC 43243).</title>
        <authorList>
            <person name="Sudarsanam P."/>
            <person name="Ley R."/>
            <person name="Guruge J."/>
            <person name="Turnbaugh P.J."/>
            <person name="Mahowald M."/>
            <person name="Liep D."/>
            <person name="Gordon J."/>
        </authorList>
    </citation>
    <scope>NUCLEOTIDE SEQUENCE [LARGE SCALE GENOMIC DNA]</scope>
    <source>
        <strain evidence="12 13">ATCC 43243</strain>
    </source>
</reference>
<dbReference type="Pfam" id="PF00664">
    <property type="entry name" value="ABC_membrane"/>
    <property type="match status" value="1"/>
</dbReference>
<evidence type="ECO:0000313" key="12">
    <source>
        <dbReference type="EMBL" id="EEC56535.1"/>
    </source>
</evidence>
<reference evidence="12 13" key="2">
    <citation type="submission" date="2008-11" db="EMBL/GenBank/DDBJ databases">
        <authorList>
            <person name="Fulton L."/>
            <person name="Clifton S."/>
            <person name="Fulton B."/>
            <person name="Xu J."/>
            <person name="Minx P."/>
            <person name="Pepin K.H."/>
            <person name="Johnson M."/>
            <person name="Bhonagiri V."/>
            <person name="Nash W.E."/>
            <person name="Mardis E.R."/>
            <person name="Wilson R.K."/>
        </authorList>
    </citation>
    <scope>NUCLEOTIDE SEQUENCE [LARGE SCALE GENOMIC DNA]</scope>
    <source>
        <strain evidence="12 13">ATCC 43243</strain>
    </source>
</reference>
<feature type="domain" description="ABC transmembrane type-1" evidence="11">
    <location>
        <begin position="21"/>
        <end position="303"/>
    </location>
</feature>
<keyword evidence="4 9" id="KW-0812">Transmembrane</keyword>
<dbReference type="SMART" id="SM00382">
    <property type="entry name" value="AAA"/>
    <property type="match status" value="1"/>
</dbReference>
<dbReference type="PANTHER" id="PTHR43394:SF1">
    <property type="entry name" value="ATP-BINDING CASSETTE SUB-FAMILY B MEMBER 10, MITOCHONDRIAL"/>
    <property type="match status" value="1"/>
</dbReference>
<dbReference type="HOGENOM" id="CLU_000604_84_3_9"/>
<dbReference type="Gene3D" id="1.20.1560.10">
    <property type="entry name" value="ABC transporter type 1, transmembrane domain"/>
    <property type="match status" value="1"/>
</dbReference>
<dbReference type="PROSITE" id="PS50929">
    <property type="entry name" value="ABC_TM1F"/>
    <property type="match status" value="1"/>
</dbReference>
<dbReference type="PANTHER" id="PTHR43394">
    <property type="entry name" value="ATP-DEPENDENT PERMEASE MDL1, MITOCHONDRIAL"/>
    <property type="match status" value="1"/>
</dbReference>
<dbReference type="FunFam" id="3.40.50.300:FF:000221">
    <property type="entry name" value="Multidrug ABC transporter ATP-binding protein"/>
    <property type="match status" value="1"/>
</dbReference>
<evidence type="ECO:0000256" key="3">
    <source>
        <dbReference type="ARBA" id="ARBA00022475"/>
    </source>
</evidence>
<evidence type="ECO:0000256" key="5">
    <source>
        <dbReference type="ARBA" id="ARBA00022741"/>
    </source>
</evidence>
<evidence type="ECO:0000259" key="10">
    <source>
        <dbReference type="PROSITE" id="PS50893"/>
    </source>
</evidence>
<dbReference type="STRING" id="483218.BACPEC_03044"/>
<dbReference type="Gene3D" id="3.40.50.300">
    <property type="entry name" value="P-loop containing nucleotide triphosphate hydrolases"/>
    <property type="match status" value="1"/>
</dbReference>
<evidence type="ECO:0000313" key="13">
    <source>
        <dbReference type="Proteomes" id="UP000003136"/>
    </source>
</evidence>
<dbReference type="InterPro" id="IPR027417">
    <property type="entry name" value="P-loop_NTPase"/>
</dbReference>
<dbReference type="CDD" id="cd18548">
    <property type="entry name" value="ABC_6TM_Tm287_like"/>
    <property type="match status" value="1"/>
</dbReference>
<dbReference type="PROSITE" id="PS50893">
    <property type="entry name" value="ABC_TRANSPORTER_2"/>
    <property type="match status" value="1"/>
</dbReference>
<evidence type="ECO:0000256" key="6">
    <source>
        <dbReference type="ARBA" id="ARBA00022840"/>
    </source>
</evidence>
<keyword evidence="6" id="KW-0067">ATP-binding</keyword>
<keyword evidence="8 9" id="KW-0472">Membrane</keyword>
<evidence type="ECO:0000256" key="2">
    <source>
        <dbReference type="ARBA" id="ARBA00022448"/>
    </source>
</evidence>
<name>B7AWE4_9FIRM</name>